<reference evidence="1" key="1">
    <citation type="submission" date="2018-07" db="EMBL/GenBank/DDBJ databases">
        <authorList>
            <consortium name="Genoscope - CEA"/>
            <person name="William W."/>
        </authorList>
    </citation>
    <scope>NUCLEOTIDE SEQUENCE</scope>
    <source>
        <strain evidence="1">IK1</strain>
    </source>
</reference>
<gene>
    <name evidence="1" type="ORF">TRIP_D440015</name>
</gene>
<organism evidence="1">
    <name type="scientific">uncultured Paludibacter sp</name>
    <dbReference type="NCBI Taxonomy" id="497635"/>
    <lineage>
        <taxon>Bacteria</taxon>
        <taxon>Pseudomonadati</taxon>
        <taxon>Bacteroidota</taxon>
        <taxon>Bacteroidia</taxon>
        <taxon>Bacteroidales</taxon>
        <taxon>Paludibacteraceae</taxon>
        <taxon>Paludibacter</taxon>
        <taxon>environmental samples</taxon>
    </lineage>
</organism>
<dbReference type="AlphaFoldDB" id="A0A653AIT8"/>
<proteinExistence type="predicted"/>
<accession>A0A653AIT8</accession>
<evidence type="ECO:0000313" key="1">
    <source>
        <dbReference type="EMBL" id="VBB47997.1"/>
    </source>
</evidence>
<dbReference type="EMBL" id="UPXZ01000039">
    <property type="protein sequence ID" value="VBB47997.1"/>
    <property type="molecule type" value="Genomic_DNA"/>
</dbReference>
<sequence length="176" mass="21112">MGVTINFQGKLKSKENFKEILKISKDFAEKNNMPFSIFEEKDKLLLRVKDGKDWDYKGLTKGIRIQPHKFSDPLNLEFDKNYIIQEYCKTQYVDIETHVKIIDFLRQIEPYFDWLNVDDEGEYWETNNIEILRNHIEKIYELIEDAKQKNEKLDGPFRVKDGRIVDLMEKQENSNL</sequence>
<name>A0A653AIT8_9BACT</name>
<protein>
    <submittedName>
        <fullName evidence="1">Uncharacterized protein</fullName>
    </submittedName>
</protein>